<name>A0ABD1Q3T2_9LAMI</name>
<keyword evidence="8" id="KW-0808">Transferase</keyword>
<dbReference type="PANTHER" id="PTHR48010:SF55">
    <property type="entry name" value="OS01G0607900 PROTEIN"/>
    <property type="match status" value="1"/>
</dbReference>
<dbReference type="AlphaFoldDB" id="A0ABD1Q3T2"/>
<feature type="domain" description="Leucine-rich repeat-containing N-terminal plant-type" evidence="7">
    <location>
        <begin position="35"/>
        <end position="77"/>
    </location>
</feature>
<dbReference type="GO" id="GO:0016301">
    <property type="term" value="F:kinase activity"/>
    <property type="evidence" value="ECO:0007669"/>
    <property type="project" value="UniProtKB-KW"/>
</dbReference>
<accession>A0ABD1Q3T2</accession>
<dbReference type="Pfam" id="PF08263">
    <property type="entry name" value="LRRNT_2"/>
    <property type="match status" value="1"/>
</dbReference>
<dbReference type="GO" id="GO:0016020">
    <property type="term" value="C:membrane"/>
    <property type="evidence" value="ECO:0007669"/>
    <property type="project" value="UniProtKB-SubCell"/>
</dbReference>
<dbReference type="InterPro" id="IPR032675">
    <property type="entry name" value="LRR_dom_sf"/>
</dbReference>
<keyword evidence="6" id="KW-0812">Transmembrane</keyword>
<keyword evidence="9" id="KW-1185">Reference proteome</keyword>
<evidence type="ECO:0000256" key="4">
    <source>
        <dbReference type="ARBA" id="ARBA00022737"/>
    </source>
</evidence>
<evidence type="ECO:0000256" key="2">
    <source>
        <dbReference type="ARBA" id="ARBA00022614"/>
    </source>
</evidence>
<comment type="subcellular location">
    <subcellularLocation>
        <location evidence="1">Membrane</location>
    </subcellularLocation>
</comment>
<comment type="caution">
    <text evidence="8">The sequence shown here is derived from an EMBL/GenBank/DDBJ whole genome shotgun (WGS) entry which is preliminary data.</text>
</comment>
<dbReference type="EMBL" id="JBFOLK010000012">
    <property type="protein sequence ID" value="KAL2470806.1"/>
    <property type="molecule type" value="Genomic_DNA"/>
</dbReference>
<evidence type="ECO:0000259" key="7">
    <source>
        <dbReference type="Pfam" id="PF08263"/>
    </source>
</evidence>
<evidence type="ECO:0000313" key="8">
    <source>
        <dbReference type="EMBL" id="KAL2470806.1"/>
    </source>
</evidence>
<evidence type="ECO:0000256" key="3">
    <source>
        <dbReference type="ARBA" id="ARBA00022729"/>
    </source>
</evidence>
<evidence type="ECO:0000256" key="1">
    <source>
        <dbReference type="ARBA" id="ARBA00004370"/>
    </source>
</evidence>
<feature type="transmembrane region" description="Helical" evidence="6">
    <location>
        <begin position="234"/>
        <end position="256"/>
    </location>
</feature>
<dbReference type="Gene3D" id="3.80.10.10">
    <property type="entry name" value="Ribonuclease Inhibitor"/>
    <property type="match status" value="1"/>
</dbReference>
<dbReference type="SUPFAM" id="SSF52058">
    <property type="entry name" value="L domain-like"/>
    <property type="match status" value="1"/>
</dbReference>
<keyword evidence="6" id="KW-1133">Transmembrane helix</keyword>
<evidence type="ECO:0000313" key="9">
    <source>
        <dbReference type="Proteomes" id="UP001604336"/>
    </source>
</evidence>
<evidence type="ECO:0000256" key="5">
    <source>
        <dbReference type="ARBA" id="ARBA00023136"/>
    </source>
</evidence>
<dbReference type="InterPro" id="IPR001611">
    <property type="entry name" value="Leu-rich_rpt"/>
</dbReference>
<dbReference type="Proteomes" id="UP001604336">
    <property type="component" value="Unassembled WGS sequence"/>
</dbReference>
<sequence>MAAFFTRIVLNFRALPILAIFIWSLFSESFVYAAQSDVDCLRGIQSSLKDPNGVLATWNFTNKSDGFICTFIGIDCWHPYENKVLNIRLGDMGLEGTFPLGVAGCSSMTGLDLSNNKIYGNIPNNISTIVKFLTSLDLSNNELSGEIPLDLAKCEYLNVLKLDNNQLTGQIPAQFALLSRMKTFSVSNNRLNGSVPSFSKNLSITAENYANNTGLCGDPLPACPGGGASKKTKLAPIVGAAVGFFFFFYWHLLLYAQGGWKEEGRRSSRQQMGKEYEGFQRHQGKIDLYFLGISAFTYNNYLAI</sequence>
<keyword evidence="4" id="KW-0677">Repeat</keyword>
<keyword evidence="8" id="KW-0418">Kinase</keyword>
<protein>
    <submittedName>
        <fullName evidence="8">Leucine-rich repeat protein kinase family protein</fullName>
    </submittedName>
</protein>
<dbReference type="InterPro" id="IPR050994">
    <property type="entry name" value="At_inactive_RLKs"/>
</dbReference>
<keyword evidence="2" id="KW-0433">Leucine-rich repeat</keyword>
<keyword evidence="5 6" id="KW-0472">Membrane</keyword>
<dbReference type="FunFam" id="3.80.10.10:FF:000400">
    <property type="entry name" value="Nuclear pore complex protein NUP107"/>
    <property type="match status" value="1"/>
</dbReference>
<evidence type="ECO:0000256" key="6">
    <source>
        <dbReference type="SAM" id="Phobius"/>
    </source>
</evidence>
<dbReference type="InterPro" id="IPR013210">
    <property type="entry name" value="LRR_N_plant-typ"/>
</dbReference>
<keyword evidence="3" id="KW-0732">Signal</keyword>
<proteinExistence type="predicted"/>
<dbReference type="Pfam" id="PF00560">
    <property type="entry name" value="LRR_1"/>
    <property type="match status" value="3"/>
</dbReference>
<reference evidence="9" key="1">
    <citation type="submission" date="2024-07" db="EMBL/GenBank/DDBJ databases">
        <title>Two chromosome-level genome assemblies of Korean endemic species Abeliophyllum distichum and Forsythia ovata (Oleaceae).</title>
        <authorList>
            <person name="Jang H."/>
        </authorList>
    </citation>
    <scope>NUCLEOTIDE SEQUENCE [LARGE SCALE GENOMIC DNA]</scope>
</reference>
<gene>
    <name evidence="8" type="ORF">Adt_38942</name>
</gene>
<dbReference type="PANTHER" id="PTHR48010">
    <property type="entry name" value="OS05G0588300 PROTEIN"/>
    <property type="match status" value="1"/>
</dbReference>
<organism evidence="8 9">
    <name type="scientific">Abeliophyllum distichum</name>
    <dbReference type="NCBI Taxonomy" id="126358"/>
    <lineage>
        <taxon>Eukaryota</taxon>
        <taxon>Viridiplantae</taxon>
        <taxon>Streptophyta</taxon>
        <taxon>Embryophyta</taxon>
        <taxon>Tracheophyta</taxon>
        <taxon>Spermatophyta</taxon>
        <taxon>Magnoliopsida</taxon>
        <taxon>eudicotyledons</taxon>
        <taxon>Gunneridae</taxon>
        <taxon>Pentapetalae</taxon>
        <taxon>asterids</taxon>
        <taxon>lamiids</taxon>
        <taxon>Lamiales</taxon>
        <taxon>Oleaceae</taxon>
        <taxon>Forsythieae</taxon>
        <taxon>Abeliophyllum</taxon>
    </lineage>
</organism>